<comment type="subcellular location">
    <subcellularLocation>
        <location evidence="2">Endomembrane system</location>
    </subcellularLocation>
    <subcellularLocation>
        <location evidence="11">Endoplasmic reticulum membrane</location>
        <topology evidence="11">Single-pass type IV membrane protein</topology>
    </subcellularLocation>
</comment>
<comment type="domain">
    <text evidence="11">The RING-type zinc finger domain is responsible for E3 ligase activity.</text>
</comment>
<evidence type="ECO:0000256" key="1">
    <source>
        <dbReference type="ARBA" id="ARBA00000900"/>
    </source>
</evidence>
<dbReference type="PROSITE" id="PS50089">
    <property type="entry name" value="ZF_RING_2"/>
    <property type="match status" value="1"/>
</dbReference>
<keyword evidence="11" id="KW-0256">Endoplasmic reticulum</keyword>
<accession>A0A1D1XLY0</accession>
<dbReference type="GO" id="GO:0016567">
    <property type="term" value="P:protein ubiquitination"/>
    <property type="evidence" value="ECO:0007669"/>
    <property type="project" value="UniProtKB-UniPathway"/>
</dbReference>
<dbReference type="EC" id="2.3.2.27" evidence="11"/>
<keyword evidence="4 11" id="KW-0808">Transferase</keyword>
<dbReference type="SUPFAM" id="SSF57850">
    <property type="entry name" value="RING/U-box"/>
    <property type="match status" value="1"/>
</dbReference>
<dbReference type="GO" id="GO:0006511">
    <property type="term" value="P:ubiquitin-dependent protein catabolic process"/>
    <property type="evidence" value="ECO:0007669"/>
    <property type="project" value="UniProtKB-UniRule"/>
</dbReference>
<evidence type="ECO:0000313" key="14">
    <source>
        <dbReference type="EMBL" id="JAT43392.1"/>
    </source>
</evidence>
<dbReference type="AlphaFoldDB" id="A0A1D1XLY0"/>
<feature type="non-terminal residue" evidence="14">
    <location>
        <position position="1"/>
    </location>
</feature>
<keyword evidence="7 11" id="KW-0833">Ubl conjugation pathway</keyword>
<evidence type="ECO:0000256" key="2">
    <source>
        <dbReference type="ARBA" id="ARBA00004308"/>
    </source>
</evidence>
<feature type="region of interest" description="Disordered" evidence="12">
    <location>
        <begin position="65"/>
        <end position="88"/>
    </location>
</feature>
<comment type="catalytic activity">
    <reaction evidence="1 11">
        <text>S-ubiquitinyl-[E2 ubiquitin-conjugating enzyme]-L-cysteine + [acceptor protein]-L-lysine = [E2 ubiquitin-conjugating enzyme]-L-cysteine + N(6)-ubiquitinyl-[acceptor protein]-L-lysine.</text>
        <dbReference type="EC" id="2.3.2.27"/>
    </reaction>
</comment>
<organism evidence="14">
    <name type="scientific">Anthurium amnicola</name>
    <dbReference type="NCBI Taxonomy" id="1678845"/>
    <lineage>
        <taxon>Eukaryota</taxon>
        <taxon>Viridiplantae</taxon>
        <taxon>Streptophyta</taxon>
        <taxon>Embryophyta</taxon>
        <taxon>Tracheophyta</taxon>
        <taxon>Spermatophyta</taxon>
        <taxon>Magnoliopsida</taxon>
        <taxon>Liliopsida</taxon>
        <taxon>Araceae</taxon>
        <taxon>Pothoideae</taxon>
        <taxon>Potheae</taxon>
        <taxon>Anthurium</taxon>
    </lineage>
</organism>
<dbReference type="PROSITE" id="PS00518">
    <property type="entry name" value="ZF_RING_1"/>
    <property type="match status" value="1"/>
</dbReference>
<evidence type="ECO:0000256" key="5">
    <source>
        <dbReference type="ARBA" id="ARBA00022723"/>
    </source>
</evidence>
<feature type="transmembrane region" description="Helical" evidence="11">
    <location>
        <begin position="269"/>
        <end position="287"/>
    </location>
</feature>
<feature type="compositionally biased region" description="Basic and acidic residues" evidence="12">
    <location>
        <begin position="67"/>
        <end position="88"/>
    </location>
</feature>
<reference evidence="14" key="1">
    <citation type="submission" date="2015-07" db="EMBL/GenBank/DDBJ databases">
        <title>Transcriptome Assembly of Anthurium amnicola.</title>
        <authorList>
            <person name="Suzuki J."/>
        </authorList>
    </citation>
    <scope>NUCLEOTIDE SEQUENCE</scope>
</reference>
<dbReference type="SMART" id="SM00184">
    <property type="entry name" value="RING"/>
    <property type="match status" value="1"/>
</dbReference>
<protein>
    <recommendedName>
        <fullName evidence="11">E3 ubiquitin-protein ligase RMA</fullName>
        <ecNumber evidence="11">2.3.2.27</ecNumber>
    </recommendedName>
    <alternativeName>
        <fullName evidence="11">Protein RING membrane-anchor</fullName>
    </alternativeName>
    <alternativeName>
        <fullName evidence="11">RING-type E3 ubiquitin transferase RMA</fullName>
    </alternativeName>
</protein>
<keyword evidence="9 11" id="KW-0472">Membrane</keyword>
<keyword evidence="11" id="KW-0812">Transmembrane</keyword>
<keyword evidence="5 11" id="KW-0479">Metal-binding</keyword>
<dbReference type="GO" id="GO:0061630">
    <property type="term" value="F:ubiquitin protein ligase activity"/>
    <property type="evidence" value="ECO:0007669"/>
    <property type="project" value="UniProtKB-UniRule"/>
</dbReference>
<evidence type="ECO:0000256" key="9">
    <source>
        <dbReference type="ARBA" id="ARBA00023136"/>
    </source>
</evidence>
<evidence type="ECO:0000256" key="12">
    <source>
        <dbReference type="SAM" id="MobiDB-lite"/>
    </source>
</evidence>
<dbReference type="PANTHER" id="PTHR12313">
    <property type="entry name" value="E3 UBIQUITIN-PROTEIN LIGASE RNF5-RELATED"/>
    <property type="match status" value="1"/>
</dbReference>
<keyword evidence="6 10" id="KW-0863">Zinc-finger</keyword>
<dbReference type="InterPro" id="IPR001841">
    <property type="entry name" value="Znf_RING"/>
</dbReference>
<evidence type="ECO:0000256" key="4">
    <source>
        <dbReference type="ARBA" id="ARBA00022679"/>
    </source>
</evidence>
<dbReference type="Gene3D" id="3.30.40.10">
    <property type="entry name" value="Zinc/RING finger domain, C3HC4 (zinc finger)"/>
    <property type="match status" value="1"/>
</dbReference>
<evidence type="ECO:0000259" key="13">
    <source>
        <dbReference type="PROSITE" id="PS50089"/>
    </source>
</evidence>
<evidence type="ECO:0000256" key="10">
    <source>
        <dbReference type="PROSITE-ProRule" id="PRU00175"/>
    </source>
</evidence>
<proteinExistence type="predicted"/>
<keyword evidence="11" id="KW-1133">Transmembrane helix</keyword>
<evidence type="ECO:0000256" key="7">
    <source>
        <dbReference type="ARBA" id="ARBA00022786"/>
    </source>
</evidence>
<evidence type="ECO:0000256" key="3">
    <source>
        <dbReference type="ARBA" id="ARBA00004906"/>
    </source>
</evidence>
<dbReference type="EMBL" id="GDJX01024544">
    <property type="protein sequence ID" value="JAT43392.1"/>
    <property type="molecule type" value="Transcribed_RNA"/>
</dbReference>
<dbReference type="GO" id="GO:0008270">
    <property type="term" value="F:zinc ion binding"/>
    <property type="evidence" value="ECO:0007669"/>
    <property type="project" value="UniProtKB-KW"/>
</dbReference>
<gene>
    <name evidence="14" type="primary">RMA1_1</name>
    <name evidence="14" type="ORF">g.114456</name>
</gene>
<evidence type="ECO:0000256" key="11">
    <source>
        <dbReference type="RuleBase" id="RU369090"/>
    </source>
</evidence>
<name>A0A1D1XLY0_9ARAE</name>
<comment type="function">
    <text evidence="11">E3 ubiquitin-protein ligase.</text>
</comment>
<dbReference type="GO" id="GO:0005789">
    <property type="term" value="C:endoplasmic reticulum membrane"/>
    <property type="evidence" value="ECO:0007669"/>
    <property type="project" value="UniProtKB-SubCell"/>
</dbReference>
<keyword evidence="8 11" id="KW-0862">Zinc</keyword>
<dbReference type="InterPro" id="IPR045103">
    <property type="entry name" value="RNF5/RNF185-like"/>
</dbReference>
<sequence>LSLSTISSTSSIPPLLSRSSPKLLCLLPFSSPLRRVLQAKGARRTAGGFSNRRISARAWGNQFMDTEVERRPERQQRSTTEESRSKSDLDGACFDCNICLDFAVDPVVTLCGHLYCWPCIYKWLCLGSTNPQHCPVCKAALSSNALVPLYGRGYSSRVKAAAPGVDGIPRRPSTTLAASVSEPEAAPVHQHRHFNHHHQHRRQHGDYMLSSSTTTRLLPPTTLGGTAIAVLPWVLGDERMGPYYSDPRNVIGSNNSPRLRRREMQAKRSLHRISIFLFCCVVLCLLVF</sequence>
<evidence type="ECO:0000256" key="6">
    <source>
        <dbReference type="ARBA" id="ARBA00022771"/>
    </source>
</evidence>
<dbReference type="UniPathway" id="UPA00143"/>
<dbReference type="InterPro" id="IPR013083">
    <property type="entry name" value="Znf_RING/FYVE/PHD"/>
</dbReference>
<evidence type="ECO:0000256" key="8">
    <source>
        <dbReference type="ARBA" id="ARBA00022833"/>
    </source>
</evidence>
<dbReference type="InterPro" id="IPR017907">
    <property type="entry name" value="Znf_RING_CS"/>
</dbReference>
<feature type="domain" description="RING-type" evidence="13">
    <location>
        <begin position="96"/>
        <end position="138"/>
    </location>
</feature>
<dbReference type="Pfam" id="PF00097">
    <property type="entry name" value="zf-C3HC4"/>
    <property type="match status" value="1"/>
</dbReference>
<comment type="pathway">
    <text evidence="3 11">Protein modification; protein ubiquitination.</text>
</comment>
<dbReference type="InterPro" id="IPR018957">
    <property type="entry name" value="Znf_C3HC4_RING-type"/>
</dbReference>